<dbReference type="Pfam" id="PF00271">
    <property type="entry name" value="Helicase_C"/>
    <property type="match status" value="1"/>
</dbReference>
<evidence type="ECO:0000256" key="4">
    <source>
        <dbReference type="ARBA" id="ARBA00022723"/>
    </source>
</evidence>
<proteinExistence type="inferred from homology"/>
<dbReference type="InterPro" id="IPR036875">
    <property type="entry name" value="Znf_CCHC_sf"/>
</dbReference>
<evidence type="ECO:0000256" key="14">
    <source>
        <dbReference type="ARBA" id="ARBA00023594"/>
    </source>
</evidence>
<dbReference type="Proteomes" id="UP000282087">
    <property type="component" value="Unassembled WGS sequence"/>
</dbReference>
<dbReference type="PROSITE" id="PS51195">
    <property type="entry name" value="Q_MOTIF"/>
    <property type="match status" value="1"/>
</dbReference>
<feature type="region of interest" description="Disordered" evidence="17">
    <location>
        <begin position="1"/>
        <end position="72"/>
    </location>
</feature>
<keyword evidence="6" id="KW-0863">Zinc-finger</keyword>
<dbReference type="InterPro" id="IPR014014">
    <property type="entry name" value="RNA_helicase_DEAD_Q_motif"/>
</dbReference>
<evidence type="ECO:0000259" key="19">
    <source>
        <dbReference type="PROSITE" id="PS51194"/>
    </source>
</evidence>
<dbReference type="EMBL" id="QKXF01000312">
    <property type="protein sequence ID" value="RQM12732.1"/>
    <property type="molecule type" value="Genomic_DNA"/>
</dbReference>
<dbReference type="InterPro" id="IPR001650">
    <property type="entry name" value="Helicase_C-like"/>
</dbReference>
<evidence type="ECO:0000256" key="17">
    <source>
        <dbReference type="SAM" id="MobiDB-lite"/>
    </source>
</evidence>
<dbReference type="SUPFAM" id="SSF57756">
    <property type="entry name" value="Retrovirus zinc finger-like domains"/>
    <property type="match status" value="1"/>
</dbReference>
<dbReference type="GO" id="GO:0003724">
    <property type="term" value="F:RNA helicase activity"/>
    <property type="evidence" value="ECO:0007669"/>
    <property type="project" value="UniProtKB-EC"/>
</dbReference>
<protein>
    <recommendedName>
        <fullName evidence="2">RNA helicase</fullName>
        <ecNumber evidence="2">3.6.4.13</ecNumber>
    </recommendedName>
</protein>
<dbReference type="SMART" id="SM00490">
    <property type="entry name" value="HELICc"/>
    <property type="match status" value="1"/>
</dbReference>
<dbReference type="InterPro" id="IPR014001">
    <property type="entry name" value="Helicase_ATP-bd"/>
</dbReference>
<evidence type="ECO:0000313" key="22">
    <source>
        <dbReference type="EMBL" id="RQM12732.1"/>
    </source>
</evidence>
<evidence type="ECO:0000259" key="20">
    <source>
        <dbReference type="PROSITE" id="PS51195"/>
    </source>
</evidence>
<feature type="domain" description="DEAD-box RNA helicase Q" evidence="20">
    <location>
        <begin position="179"/>
        <end position="207"/>
    </location>
</feature>
<dbReference type="GO" id="GO:0016787">
    <property type="term" value="F:hydrolase activity"/>
    <property type="evidence" value="ECO:0007669"/>
    <property type="project" value="UniProtKB-KW"/>
</dbReference>
<evidence type="ECO:0000256" key="2">
    <source>
        <dbReference type="ARBA" id="ARBA00012552"/>
    </source>
</evidence>
<dbReference type="Pfam" id="PF00270">
    <property type="entry name" value="DEAD"/>
    <property type="match status" value="1"/>
</dbReference>
<evidence type="ECO:0000256" key="7">
    <source>
        <dbReference type="ARBA" id="ARBA00022801"/>
    </source>
</evidence>
<dbReference type="InterPro" id="IPR027417">
    <property type="entry name" value="P-loop_NTPase"/>
</dbReference>
<evidence type="ECO:0000313" key="21">
    <source>
        <dbReference type="EMBL" id="RMX63928.1"/>
    </source>
</evidence>
<evidence type="ECO:0000256" key="11">
    <source>
        <dbReference type="ARBA" id="ARBA00022884"/>
    </source>
</evidence>
<dbReference type="PROSITE" id="PS51194">
    <property type="entry name" value="HELICASE_CTER"/>
    <property type="match status" value="1"/>
</dbReference>
<keyword evidence="3" id="KW-0812">Transmembrane</keyword>
<comment type="caution">
    <text evidence="21">The sequence shown here is derived from an EMBL/GenBank/DDBJ whole genome shotgun (WGS) entry which is preliminary data.</text>
</comment>
<dbReference type="OrthoDB" id="196131at2759"/>
<evidence type="ECO:0000256" key="13">
    <source>
        <dbReference type="ARBA" id="ARBA00023136"/>
    </source>
</evidence>
<keyword evidence="10" id="KW-0067">ATP-binding</keyword>
<dbReference type="PROSITE" id="PS51055">
    <property type="entry name" value="ITAM_1"/>
    <property type="match status" value="1"/>
</dbReference>
<dbReference type="FunFam" id="3.40.50.300:FF:000449">
    <property type="entry name" value="Probable ATP-dependent RNA helicase DDX41"/>
    <property type="match status" value="1"/>
</dbReference>
<keyword evidence="7" id="KW-0378">Hydrolase</keyword>
<dbReference type="PANTHER" id="PTHR47958">
    <property type="entry name" value="ATP-DEPENDENT RNA HELICASE DBP3"/>
    <property type="match status" value="1"/>
</dbReference>
<dbReference type="VEuPathDB" id="FungiDB:DD237_006113"/>
<accession>A0A3M6VA80</accession>
<evidence type="ECO:0000313" key="23">
    <source>
        <dbReference type="Proteomes" id="UP000282087"/>
    </source>
</evidence>
<dbReference type="InterPro" id="IPR003110">
    <property type="entry name" value="Phos_immunorcpt_sig_ITAM"/>
</dbReference>
<dbReference type="GO" id="GO:0016020">
    <property type="term" value="C:membrane"/>
    <property type="evidence" value="ECO:0007669"/>
    <property type="project" value="UniProtKB-SubCell"/>
</dbReference>
<dbReference type="EMBL" id="QLLG01000351">
    <property type="protein sequence ID" value="RMX63928.1"/>
    <property type="molecule type" value="Genomic_DNA"/>
</dbReference>
<dbReference type="GO" id="GO:0005634">
    <property type="term" value="C:nucleus"/>
    <property type="evidence" value="ECO:0007669"/>
    <property type="project" value="UniProtKB-ARBA"/>
</dbReference>
<keyword evidence="12" id="KW-1133">Transmembrane helix</keyword>
<feature type="compositionally biased region" description="Basic and acidic residues" evidence="17">
    <location>
        <begin position="16"/>
        <end position="52"/>
    </location>
</feature>
<dbReference type="GO" id="GO:0005524">
    <property type="term" value="F:ATP binding"/>
    <property type="evidence" value="ECO:0007669"/>
    <property type="project" value="UniProtKB-KW"/>
</dbReference>
<dbReference type="SMART" id="SM00487">
    <property type="entry name" value="DEXDc"/>
    <property type="match status" value="1"/>
</dbReference>
<keyword evidence="23" id="KW-1185">Reference proteome</keyword>
<dbReference type="GO" id="GO:0008270">
    <property type="term" value="F:zinc ion binding"/>
    <property type="evidence" value="ECO:0007669"/>
    <property type="project" value="UniProtKB-KW"/>
</dbReference>
<evidence type="ECO:0000256" key="3">
    <source>
        <dbReference type="ARBA" id="ARBA00022692"/>
    </source>
</evidence>
<evidence type="ECO:0000256" key="8">
    <source>
        <dbReference type="ARBA" id="ARBA00022806"/>
    </source>
</evidence>
<dbReference type="AlphaFoldDB" id="A0A3M6VA80"/>
<evidence type="ECO:0000256" key="10">
    <source>
        <dbReference type="ARBA" id="ARBA00022840"/>
    </source>
</evidence>
<keyword evidence="9" id="KW-0862">Zinc</keyword>
<keyword evidence="5" id="KW-0547">Nucleotide-binding</keyword>
<feature type="short sequence motif" description="Q motif" evidence="16">
    <location>
        <begin position="179"/>
        <end position="207"/>
    </location>
</feature>
<comment type="subcellular location">
    <subcellularLocation>
        <location evidence="1">Membrane</location>
        <topology evidence="1">Single-pass type I membrane protein</topology>
    </subcellularLocation>
</comment>
<evidence type="ECO:0000256" key="5">
    <source>
        <dbReference type="ARBA" id="ARBA00022741"/>
    </source>
</evidence>
<dbReference type="GO" id="GO:0007166">
    <property type="term" value="P:cell surface receptor signaling pathway"/>
    <property type="evidence" value="ECO:0007669"/>
    <property type="project" value="InterPro"/>
</dbReference>
<organism evidence="21 23">
    <name type="scientific">Peronospora effusa</name>
    <dbReference type="NCBI Taxonomy" id="542832"/>
    <lineage>
        <taxon>Eukaryota</taxon>
        <taxon>Sar</taxon>
        <taxon>Stramenopiles</taxon>
        <taxon>Oomycota</taxon>
        <taxon>Peronosporomycetes</taxon>
        <taxon>Peronosporales</taxon>
        <taxon>Peronosporaceae</taxon>
        <taxon>Peronospora</taxon>
    </lineage>
</organism>
<evidence type="ECO:0000256" key="9">
    <source>
        <dbReference type="ARBA" id="ARBA00022833"/>
    </source>
</evidence>
<evidence type="ECO:0000256" key="16">
    <source>
        <dbReference type="PROSITE-ProRule" id="PRU00552"/>
    </source>
</evidence>
<dbReference type="GO" id="GO:0004888">
    <property type="term" value="F:transmembrane signaling receptor activity"/>
    <property type="evidence" value="ECO:0007669"/>
    <property type="project" value="InterPro"/>
</dbReference>
<comment type="similarity">
    <text evidence="14">Belongs to the DEAD box helicase family. DDX41 subfamily.</text>
</comment>
<feature type="domain" description="Helicase ATP-binding" evidence="18">
    <location>
        <begin position="210"/>
        <end position="395"/>
    </location>
</feature>
<comment type="catalytic activity">
    <reaction evidence="15">
        <text>ATP + H2O = ADP + phosphate + H(+)</text>
        <dbReference type="Rhea" id="RHEA:13065"/>
        <dbReference type="ChEBI" id="CHEBI:15377"/>
        <dbReference type="ChEBI" id="CHEBI:15378"/>
        <dbReference type="ChEBI" id="CHEBI:30616"/>
        <dbReference type="ChEBI" id="CHEBI:43474"/>
        <dbReference type="ChEBI" id="CHEBI:456216"/>
        <dbReference type="EC" id="3.6.4.13"/>
    </reaction>
</comment>
<dbReference type="GO" id="GO:0005737">
    <property type="term" value="C:cytoplasm"/>
    <property type="evidence" value="ECO:0007669"/>
    <property type="project" value="UniProtKB-ARBA"/>
</dbReference>
<reference evidence="23 24" key="1">
    <citation type="submission" date="2018-06" db="EMBL/GenBank/DDBJ databases">
        <title>Comparative genomics of downy mildews reveals potential adaptations to biotrophy.</title>
        <authorList>
            <person name="Fletcher K."/>
            <person name="Klosterman S.J."/>
            <person name="Derevnina L."/>
            <person name="Martin F."/>
            <person name="Koike S."/>
            <person name="Reyes Chin-Wo S."/>
            <person name="Mou B."/>
            <person name="Michelmore R."/>
        </authorList>
    </citation>
    <scope>NUCLEOTIDE SEQUENCE [LARGE SCALE GENOMIC DNA]</scope>
    <source>
        <strain evidence="22 24">R13</strain>
        <strain evidence="21 23">R14</strain>
    </source>
</reference>
<evidence type="ECO:0000313" key="24">
    <source>
        <dbReference type="Proteomes" id="UP000286097"/>
    </source>
</evidence>
<dbReference type="Gene3D" id="3.40.50.300">
    <property type="entry name" value="P-loop containing nucleotide triphosphate hydrolases"/>
    <property type="match status" value="2"/>
</dbReference>
<feature type="domain" description="Helicase C-terminal" evidence="19">
    <location>
        <begin position="406"/>
        <end position="566"/>
    </location>
</feature>
<dbReference type="InterPro" id="IPR011545">
    <property type="entry name" value="DEAD/DEAH_box_helicase_dom"/>
</dbReference>
<dbReference type="STRING" id="542832.A0A3M6VA80"/>
<gene>
    <name evidence="22" type="ORF">DD237_006113</name>
    <name evidence="21" type="ORF">DD238_005789</name>
</gene>
<dbReference type="FunFam" id="3.40.50.300:FF:000657">
    <property type="entry name" value="Probable ATP-dependent RNA helicase DDX41"/>
    <property type="match status" value="1"/>
</dbReference>
<keyword evidence="13" id="KW-0472">Membrane</keyword>
<keyword evidence="4" id="KW-0479">Metal-binding</keyword>
<evidence type="ECO:0000259" key="18">
    <source>
        <dbReference type="PROSITE" id="PS51192"/>
    </source>
</evidence>
<dbReference type="Proteomes" id="UP000286097">
    <property type="component" value="Unassembled WGS sequence"/>
</dbReference>
<dbReference type="GO" id="GO:0003723">
    <property type="term" value="F:RNA binding"/>
    <property type="evidence" value="ECO:0007669"/>
    <property type="project" value="UniProtKB-KW"/>
</dbReference>
<evidence type="ECO:0000256" key="15">
    <source>
        <dbReference type="ARBA" id="ARBA00047984"/>
    </source>
</evidence>
<dbReference type="PROSITE" id="PS51192">
    <property type="entry name" value="HELICASE_ATP_BIND_1"/>
    <property type="match status" value="1"/>
</dbReference>
<evidence type="ECO:0000256" key="6">
    <source>
        <dbReference type="ARBA" id="ARBA00022771"/>
    </source>
</evidence>
<dbReference type="CDD" id="cd18787">
    <property type="entry name" value="SF2_C_DEAD"/>
    <property type="match status" value="1"/>
</dbReference>
<dbReference type="EC" id="3.6.4.13" evidence="2"/>
<sequence>MEDNETLYVPLKVRRQREYERLEQRRKALHERSKTHDDNENENAKDQDDKAPKKQKLMTKGTTESPSPALNELLEERSSVSLLDQAYEMRKQMEKDGVNQQKIQQDAQEINMLKEASYVQKIALVSAHERAEGIHYKDIMKTTWKPPRSIVAMTQDECNAVRKKWHILVEGEDVPPPIKSFEYMRFPKAILDALKAKNILRPTPIQVQAIPCILAGRDMVGIAFTGSGKTVTFTLPLVMLALEEEKKMSIVGHEGPFGLIVGPSRELMRQTFDVVKHFTNHLFKAGYPELRSLLCIGGEDKRQQSDLIASRGVHIVVATPGRLNHFLKLREMNLRLCKYICLDEGDRMLDLGFDEEVATTFNHFTSQRQTLLFSATMPQKFQDFAKDVLVKPVLVNVGRAGAANLDVIQEVEYVKQDAKIVYLLECLQKTSPPVVIFCERKGDVDDIYEYLILKGVEAASIHGGKDQEERNEAIDMFKSGQKDVLVATDVAAKGLDFPDIKHVINFDMPAEIENYVHRIGRTGRCGKTGVATTFINKSVPESALLDLKHLLVEAKQTVPPVLKALEDPYEELERSGDGLSNATGTKGCAFCGGLGHRITDCPKVDSQVRKIGAGKRDFLAGNSEGYGGDSLG</sequence>
<dbReference type="SUPFAM" id="SSF52540">
    <property type="entry name" value="P-loop containing nucleoside triphosphate hydrolases"/>
    <property type="match status" value="1"/>
</dbReference>
<evidence type="ECO:0000256" key="12">
    <source>
        <dbReference type="ARBA" id="ARBA00022989"/>
    </source>
</evidence>
<keyword evidence="8" id="KW-0347">Helicase</keyword>
<evidence type="ECO:0000256" key="1">
    <source>
        <dbReference type="ARBA" id="ARBA00004479"/>
    </source>
</evidence>
<name>A0A3M6VA80_9STRA</name>
<keyword evidence="11" id="KW-0694">RNA-binding</keyword>